<name>A0A239FUN8_EKHLU</name>
<dbReference type="EMBL" id="FZPD01000001">
    <property type="protein sequence ID" value="SNS60539.1"/>
    <property type="molecule type" value="Genomic_DNA"/>
</dbReference>
<sequence>MIQKDSWFVSKALFLLLITMASGPLQAQMKPDKNPLESFLDTQFWLGLRMGINYSQAYPETRNTGFSPIDYNADSLRKSYDDFALPGAHMGLEMNFYHNGFSASFQPAYKRSKYKYSSLLEWRGESSNNRFETRYDVEQSLDLIELPLMIKYDFIRSGKIRPFVMVGGFYSIIASAQKEVSIEQIDYANGNPLRSSGGSTSLAVKNAFQNFSGVSGGIGVNLDYWNIRTVFEVGYQRSLTSATRPNAQQNELASLGETNDEIFLRDLSVSLGFVFPFRFIDQQFKAY</sequence>
<dbReference type="InterPro" id="IPR011250">
    <property type="entry name" value="OMP/PagP_B-barrel"/>
</dbReference>
<dbReference type="SUPFAM" id="SSF56925">
    <property type="entry name" value="OMPA-like"/>
    <property type="match status" value="1"/>
</dbReference>
<protein>
    <submittedName>
        <fullName evidence="3">Outer membrane protein beta-barrel domain-containing protein</fullName>
    </submittedName>
</protein>
<accession>A0A239FUN8</accession>
<dbReference type="OrthoDB" id="930073at2"/>
<gene>
    <name evidence="3" type="ORF">SAMN05421640_0838</name>
</gene>
<reference evidence="3 4" key="1">
    <citation type="submission" date="2017-06" db="EMBL/GenBank/DDBJ databases">
        <authorList>
            <person name="Kim H.J."/>
            <person name="Triplett B.A."/>
        </authorList>
    </citation>
    <scope>NUCLEOTIDE SEQUENCE [LARGE SCALE GENOMIC DNA]</scope>
    <source>
        <strain evidence="3 4">DSM 19307</strain>
    </source>
</reference>
<dbReference type="Pfam" id="PF13568">
    <property type="entry name" value="OMP_b-brl_2"/>
    <property type="match status" value="1"/>
</dbReference>
<keyword evidence="1" id="KW-0732">Signal</keyword>
<dbReference type="InterPro" id="IPR025665">
    <property type="entry name" value="Beta-barrel_OMP_2"/>
</dbReference>
<feature type="chain" id="PRO_5012669806" evidence="1">
    <location>
        <begin position="28"/>
        <end position="287"/>
    </location>
</feature>
<dbReference type="RefSeq" id="WP_089355579.1">
    <property type="nucleotide sequence ID" value="NZ_FZPD01000001.1"/>
</dbReference>
<keyword evidence="4" id="KW-1185">Reference proteome</keyword>
<feature type="domain" description="Outer membrane protein beta-barrel" evidence="2">
    <location>
        <begin position="35"/>
        <end position="242"/>
    </location>
</feature>
<dbReference type="Proteomes" id="UP000198393">
    <property type="component" value="Unassembled WGS sequence"/>
</dbReference>
<organism evidence="3 4">
    <name type="scientific">Ekhidna lutea</name>
    <dbReference type="NCBI Taxonomy" id="447679"/>
    <lineage>
        <taxon>Bacteria</taxon>
        <taxon>Pseudomonadati</taxon>
        <taxon>Bacteroidota</taxon>
        <taxon>Cytophagia</taxon>
        <taxon>Cytophagales</taxon>
        <taxon>Reichenbachiellaceae</taxon>
        <taxon>Ekhidna</taxon>
    </lineage>
</organism>
<evidence type="ECO:0000256" key="1">
    <source>
        <dbReference type="SAM" id="SignalP"/>
    </source>
</evidence>
<evidence type="ECO:0000313" key="4">
    <source>
        <dbReference type="Proteomes" id="UP000198393"/>
    </source>
</evidence>
<evidence type="ECO:0000259" key="2">
    <source>
        <dbReference type="Pfam" id="PF13568"/>
    </source>
</evidence>
<dbReference type="AlphaFoldDB" id="A0A239FUN8"/>
<feature type="signal peptide" evidence="1">
    <location>
        <begin position="1"/>
        <end position="27"/>
    </location>
</feature>
<evidence type="ECO:0000313" key="3">
    <source>
        <dbReference type="EMBL" id="SNS60539.1"/>
    </source>
</evidence>
<proteinExistence type="predicted"/>